<dbReference type="InterPro" id="IPR000888">
    <property type="entry name" value="RmlC-like"/>
</dbReference>
<feature type="active site" description="Proton acceptor" evidence="3">
    <location>
        <position position="64"/>
    </location>
</feature>
<dbReference type="SUPFAM" id="SSF51182">
    <property type="entry name" value="RmlC-like cupins"/>
    <property type="match status" value="1"/>
</dbReference>
<dbReference type="Proteomes" id="UP000295345">
    <property type="component" value="Unassembled WGS sequence"/>
</dbReference>
<evidence type="ECO:0000256" key="3">
    <source>
        <dbReference type="PIRSR" id="PIRSR600888-1"/>
    </source>
</evidence>
<dbReference type="RefSeq" id="WP_132821178.1">
    <property type="nucleotide sequence ID" value="NZ_SMKI01000432.1"/>
</dbReference>
<dbReference type="GO" id="GO:0008830">
    <property type="term" value="F:dTDP-4-dehydrorhamnose 3,5-epimerase activity"/>
    <property type="evidence" value="ECO:0007669"/>
    <property type="project" value="InterPro"/>
</dbReference>
<dbReference type="EMBL" id="SMKI01000432">
    <property type="protein sequence ID" value="TDC67062.1"/>
    <property type="molecule type" value="Genomic_DNA"/>
</dbReference>
<evidence type="ECO:0000313" key="6">
    <source>
        <dbReference type="Proteomes" id="UP000295345"/>
    </source>
</evidence>
<reference evidence="5 6" key="1">
    <citation type="submission" date="2019-03" db="EMBL/GenBank/DDBJ databases">
        <title>Draft genome sequences of novel Actinobacteria.</title>
        <authorList>
            <person name="Sahin N."/>
            <person name="Ay H."/>
            <person name="Saygin H."/>
        </authorList>
    </citation>
    <scope>NUCLEOTIDE SEQUENCE [LARGE SCALE GENOMIC DNA]</scope>
    <source>
        <strain evidence="5 6">DSM 41900</strain>
    </source>
</reference>
<evidence type="ECO:0000313" key="5">
    <source>
        <dbReference type="EMBL" id="TDC67062.1"/>
    </source>
</evidence>
<organism evidence="5 6">
    <name type="scientific">Streptomyces hainanensis</name>
    <dbReference type="NCBI Taxonomy" id="402648"/>
    <lineage>
        <taxon>Bacteria</taxon>
        <taxon>Bacillati</taxon>
        <taxon>Actinomycetota</taxon>
        <taxon>Actinomycetes</taxon>
        <taxon>Kitasatosporales</taxon>
        <taxon>Streptomycetaceae</taxon>
        <taxon>Streptomyces</taxon>
    </lineage>
</organism>
<dbReference type="Pfam" id="PF00908">
    <property type="entry name" value="dTDP_sugar_isom"/>
    <property type="match status" value="1"/>
</dbReference>
<gene>
    <name evidence="5" type="ORF">E1283_29205</name>
</gene>
<dbReference type="AlphaFoldDB" id="A0A4R4SXA0"/>
<dbReference type="Gene3D" id="2.60.120.10">
    <property type="entry name" value="Jelly Rolls"/>
    <property type="match status" value="1"/>
</dbReference>
<protein>
    <submittedName>
        <fullName evidence="5">dTDP-4-keto-6-deoxy-D-glucose epimerase</fullName>
    </submittedName>
</protein>
<dbReference type="GO" id="GO:0005829">
    <property type="term" value="C:cytosol"/>
    <property type="evidence" value="ECO:0007669"/>
    <property type="project" value="TreeGrafter"/>
</dbReference>
<dbReference type="PANTHER" id="PTHR21047">
    <property type="entry name" value="DTDP-6-DEOXY-D-GLUCOSE-3,5 EPIMERASE"/>
    <property type="match status" value="1"/>
</dbReference>
<evidence type="ECO:0000256" key="1">
    <source>
        <dbReference type="ARBA" id="ARBA00010154"/>
    </source>
</evidence>
<dbReference type="InterPro" id="IPR014710">
    <property type="entry name" value="RmlC-like_jellyroll"/>
</dbReference>
<sequence length="210" mass="22943">MREVRALAVEGALEFTPEVYRDERGLVATPFELAAFEAAHRGPLFPVAQTIHSHSRRGVLRGMHYTVTPPGMAKFAYCARGEALYMVLDIRVSSPTFGRCDAVLMDQRAFRSIYLPVGVSNGFVALTDDTVISYMISKPYVSDDERALAPLDPALGLPVPPGLDLVLAERDRTAITLRDALDRGELPDYEHCLALDRQLSARGAAVGAGR</sequence>
<dbReference type="InterPro" id="IPR011051">
    <property type="entry name" value="RmlC_Cupin_sf"/>
</dbReference>
<evidence type="ECO:0000256" key="2">
    <source>
        <dbReference type="ARBA" id="ARBA00023235"/>
    </source>
</evidence>
<feature type="site" description="Participates in a stacking interaction with the thymidine ring of dTDP-4-oxo-6-deoxyglucose" evidence="4">
    <location>
        <position position="140"/>
    </location>
</feature>
<keyword evidence="2" id="KW-0413">Isomerase</keyword>
<feature type="active site" description="Proton donor" evidence="3">
    <location>
        <position position="134"/>
    </location>
</feature>
<comment type="caution">
    <text evidence="5">The sequence shown here is derived from an EMBL/GenBank/DDBJ whole genome shotgun (WGS) entry which is preliminary data.</text>
</comment>
<evidence type="ECO:0000256" key="4">
    <source>
        <dbReference type="PIRSR" id="PIRSR600888-3"/>
    </source>
</evidence>
<comment type="similarity">
    <text evidence="1">Belongs to the dTDP-4-dehydrorhamnose 3,5-epimerase family.</text>
</comment>
<keyword evidence="6" id="KW-1185">Reference proteome</keyword>
<dbReference type="CDD" id="cd00438">
    <property type="entry name" value="cupin_RmlC"/>
    <property type="match status" value="1"/>
</dbReference>
<accession>A0A4R4SXA0</accession>
<proteinExistence type="inferred from homology"/>
<dbReference type="GO" id="GO:0000271">
    <property type="term" value="P:polysaccharide biosynthetic process"/>
    <property type="evidence" value="ECO:0007669"/>
    <property type="project" value="TreeGrafter"/>
</dbReference>
<name>A0A4R4SXA0_9ACTN</name>
<dbReference type="OrthoDB" id="9800680at2"/>
<dbReference type="PANTHER" id="PTHR21047:SF2">
    <property type="entry name" value="THYMIDINE DIPHOSPHO-4-KETO-RHAMNOSE 3,5-EPIMERASE"/>
    <property type="match status" value="1"/>
</dbReference>